<reference evidence="1 2" key="1">
    <citation type="submission" date="2008-09" db="EMBL/GenBank/DDBJ databases">
        <authorList>
            <person name="Tantoco A.T."/>
            <person name="Edgar R.H."/>
            <person name="Ko C."/>
            <person name="Chambers R.A."/>
            <person name="Jacobs-Sera D."/>
            <person name="Hendrix R.W."/>
            <person name="Hatfull G.F."/>
        </authorList>
    </citation>
    <scope>NUCLEOTIDE SEQUENCE [LARGE SCALE GENOMIC DNA]</scope>
</reference>
<keyword evidence="2" id="KW-1185">Reference proteome</keyword>
<gene>
    <name evidence="1" type="primary">44</name>
    <name evidence="1" type="ORF">KONSTANTINE_44</name>
</gene>
<sequence length="120" mass="13357">MENGTVRVSTQLRNPLVGMQQDELAARFSAKLLARLIVLERENIGLRVRLELATGEPWDSQDFLDMSADQIHEEVAESLVRGLGISKMDALKRVRENYECANPALAKSSDEDILPLPPQG</sequence>
<evidence type="ECO:0000313" key="1">
    <source>
        <dbReference type="EMBL" id="ACI12460.1"/>
    </source>
</evidence>
<evidence type="ECO:0000313" key="2">
    <source>
        <dbReference type="Proteomes" id="UP000002183"/>
    </source>
</evidence>
<accession>B5U514</accession>
<dbReference type="EMBL" id="FJ174691">
    <property type="protein sequence ID" value="ACI12460.1"/>
    <property type="molecule type" value="Genomic_DNA"/>
</dbReference>
<dbReference type="RefSeq" id="YP_002242101.1">
    <property type="nucleotide sequence ID" value="NC_011292.1"/>
</dbReference>
<name>B5U514_9CAUD</name>
<protein>
    <submittedName>
        <fullName evidence="1">Uncharacterized protein</fullName>
    </submittedName>
</protein>
<dbReference type="KEGG" id="vg:6940746"/>
<dbReference type="Proteomes" id="UP000002183">
    <property type="component" value="Segment"/>
</dbReference>
<dbReference type="GeneID" id="6940746"/>
<proteinExistence type="predicted"/>
<organism evidence="1 2">
    <name type="scientific">Mycobacterium phage Konstantine</name>
    <dbReference type="NCBI Taxonomy" id="563121"/>
    <lineage>
        <taxon>Viruses</taxon>
        <taxon>Duplodnaviria</taxon>
        <taxon>Heunggongvirae</taxon>
        <taxon>Uroviricota</taxon>
        <taxon>Caudoviricetes</taxon>
        <taxon>Konstantinevirus</taxon>
        <taxon>Konstantinevirus konstantine</taxon>
    </lineage>
</organism>